<keyword evidence="1" id="KW-0472">Membrane</keyword>
<dbReference type="GeneID" id="55653637"/>
<dbReference type="SUPFAM" id="SSF81324">
    <property type="entry name" value="Voltage-gated potassium channels"/>
    <property type="match status" value="1"/>
</dbReference>
<dbReference type="STRING" id="1349785.GCA_000509405_02608"/>
<evidence type="ECO:0000313" key="2">
    <source>
        <dbReference type="EMBL" id="SFZ85087.1"/>
    </source>
</evidence>
<name>A0A2H1EE50_9FLAO</name>
<dbReference type="RefSeq" id="WP_024740250.1">
    <property type="nucleotide sequence ID" value="NZ_BAUG01000004.1"/>
</dbReference>
<feature type="transmembrane region" description="Helical" evidence="1">
    <location>
        <begin position="87"/>
        <end position="106"/>
    </location>
</feature>
<accession>A0A2H1EE50</accession>
<evidence type="ECO:0000313" key="3">
    <source>
        <dbReference type="Proteomes" id="UP000231564"/>
    </source>
</evidence>
<organism evidence="2 3">
    <name type="scientific">Tenacibaculum maritimum NCIMB 2154</name>
    <dbReference type="NCBI Taxonomy" id="1349785"/>
    <lineage>
        <taxon>Bacteria</taxon>
        <taxon>Pseudomonadati</taxon>
        <taxon>Bacteroidota</taxon>
        <taxon>Flavobacteriia</taxon>
        <taxon>Flavobacteriales</taxon>
        <taxon>Flavobacteriaceae</taxon>
        <taxon>Tenacibaculum</taxon>
    </lineage>
</organism>
<gene>
    <name evidence="2" type="ORF">MARIT_3050</name>
</gene>
<reference evidence="2 3" key="1">
    <citation type="submission" date="2016-11" db="EMBL/GenBank/DDBJ databases">
        <authorList>
            <person name="Jaros S."/>
            <person name="Januszkiewicz K."/>
            <person name="Wedrychowicz H."/>
        </authorList>
    </citation>
    <scope>NUCLEOTIDE SEQUENCE [LARGE SCALE GENOMIC DNA]</scope>
    <source>
        <strain evidence="2">NCIMB 2154T</strain>
    </source>
</reference>
<proteinExistence type="predicted"/>
<evidence type="ECO:0008006" key="4">
    <source>
        <dbReference type="Google" id="ProtNLM"/>
    </source>
</evidence>
<protein>
    <recommendedName>
        <fullName evidence="4">Ion transport domain-containing protein</fullName>
    </recommendedName>
</protein>
<dbReference type="Gene3D" id="1.10.287.70">
    <property type="match status" value="1"/>
</dbReference>
<feature type="transmembrane region" description="Helical" evidence="1">
    <location>
        <begin position="47"/>
        <end position="66"/>
    </location>
</feature>
<keyword evidence="1" id="KW-0812">Transmembrane</keyword>
<keyword evidence="1" id="KW-1133">Transmembrane helix</keyword>
<dbReference type="Proteomes" id="UP000231564">
    <property type="component" value="Chromosome MARIT"/>
</dbReference>
<dbReference type="KEGG" id="tmar:MARIT_3050"/>
<dbReference type="AlphaFoldDB" id="A0A2H1EE50"/>
<sequence>MFIKQKIALLFDDERRPLEKGEFVEYFISSLIIINAIAILLEYYNLLSIIPFYILYLIKVDLRMLSLLRLVKLKRYFKSLSIIKNEIIGTLFLVLILLILSSMLMYNIEKIAQSEAFQNIEQALW</sequence>
<evidence type="ECO:0000256" key="1">
    <source>
        <dbReference type="SAM" id="Phobius"/>
    </source>
</evidence>
<dbReference type="EMBL" id="LT634361">
    <property type="protein sequence ID" value="SFZ85087.1"/>
    <property type="molecule type" value="Genomic_DNA"/>
</dbReference>
<keyword evidence="3" id="KW-1185">Reference proteome</keyword>